<accession>A0A0F7ZUT2</accession>
<dbReference type="EMBL" id="KQ030518">
    <property type="protein sequence ID" value="KJZ75408.1"/>
    <property type="molecule type" value="Genomic_DNA"/>
</dbReference>
<organism evidence="1 2">
    <name type="scientific">Hirsutella minnesotensis 3608</name>
    <dbReference type="NCBI Taxonomy" id="1043627"/>
    <lineage>
        <taxon>Eukaryota</taxon>
        <taxon>Fungi</taxon>
        <taxon>Dikarya</taxon>
        <taxon>Ascomycota</taxon>
        <taxon>Pezizomycotina</taxon>
        <taxon>Sordariomycetes</taxon>
        <taxon>Hypocreomycetidae</taxon>
        <taxon>Hypocreales</taxon>
        <taxon>Ophiocordycipitaceae</taxon>
        <taxon>Hirsutella</taxon>
    </lineage>
</organism>
<dbReference type="OrthoDB" id="5194807at2759"/>
<protein>
    <recommendedName>
        <fullName evidence="3">4-coumarate:coenzyme A ligase</fullName>
    </recommendedName>
</protein>
<keyword evidence="2" id="KW-1185">Reference proteome</keyword>
<evidence type="ECO:0008006" key="3">
    <source>
        <dbReference type="Google" id="ProtNLM"/>
    </source>
</evidence>
<evidence type="ECO:0000313" key="2">
    <source>
        <dbReference type="Proteomes" id="UP000054481"/>
    </source>
</evidence>
<gene>
    <name evidence="1" type="ORF">HIM_05334</name>
</gene>
<name>A0A0F7ZUT2_9HYPO</name>
<dbReference type="AlphaFoldDB" id="A0A0F7ZUT2"/>
<proteinExistence type="predicted"/>
<sequence length="119" mass="13217">MPLHRAPKLPRARPAEIFCMGAAGVGVLTPLYLVMPGAEERLARQTTKWAPRWERNINYFVSPAERTVQRIEPPISRAVQRVESRLPLESLAKRLEGSIRNSIGRFAPPKSGPSTPPPA</sequence>
<dbReference type="Proteomes" id="UP000054481">
    <property type="component" value="Unassembled WGS sequence"/>
</dbReference>
<reference evidence="1 2" key="1">
    <citation type="journal article" date="2014" name="Genome Biol. Evol.">
        <title>Comparative genomics and transcriptomics analyses reveal divergent lifestyle features of nematode endoparasitic fungus Hirsutella minnesotensis.</title>
        <authorList>
            <person name="Lai Y."/>
            <person name="Liu K."/>
            <person name="Zhang X."/>
            <person name="Zhang X."/>
            <person name="Li K."/>
            <person name="Wang N."/>
            <person name="Shu C."/>
            <person name="Wu Y."/>
            <person name="Wang C."/>
            <person name="Bushley K.E."/>
            <person name="Xiang M."/>
            <person name="Liu X."/>
        </authorList>
    </citation>
    <scope>NUCLEOTIDE SEQUENCE [LARGE SCALE GENOMIC DNA]</scope>
    <source>
        <strain evidence="1 2">3608</strain>
    </source>
</reference>
<evidence type="ECO:0000313" key="1">
    <source>
        <dbReference type="EMBL" id="KJZ75408.1"/>
    </source>
</evidence>